<gene>
    <name evidence="5" type="ORF">BKCO1_4700070</name>
</gene>
<feature type="compositionally biased region" description="Low complexity" evidence="3">
    <location>
        <begin position="413"/>
        <end position="426"/>
    </location>
</feature>
<dbReference type="RefSeq" id="XP_020127812.1">
    <property type="nucleotide sequence ID" value="XM_020276425.1"/>
</dbReference>
<accession>A0A1J9QSY2</accession>
<name>A0A1J9QSY2_9PEZI</name>
<dbReference type="InterPro" id="IPR000873">
    <property type="entry name" value="AMP-dep_synth/lig_dom"/>
</dbReference>
<dbReference type="Pfam" id="PF23562">
    <property type="entry name" value="AMP-binding_C_3"/>
    <property type="match status" value="1"/>
</dbReference>
<dbReference type="GeneID" id="31016686"/>
<dbReference type="Pfam" id="PF00501">
    <property type="entry name" value="AMP-binding"/>
    <property type="match status" value="1"/>
</dbReference>
<reference evidence="5 6" key="1">
    <citation type="submission" date="2016-10" db="EMBL/GenBank/DDBJ databases">
        <title>Proteomics and genomics reveal pathogen-plant mechanisms compatible with a hemibiotrophic lifestyle of Diplodia corticola.</title>
        <authorList>
            <person name="Fernandes I."/>
            <person name="De Jonge R."/>
            <person name="Van De Peer Y."/>
            <person name="Devreese B."/>
            <person name="Alves A."/>
            <person name="Esteves A.C."/>
        </authorList>
    </citation>
    <scope>NUCLEOTIDE SEQUENCE [LARGE SCALE GENOMIC DNA]</scope>
    <source>
        <strain evidence="5 6">CBS 112549</strain>
    </source>
</reference>
<dbReference type="OrthoDB" id="429813at2759"/>
<dbReference type="InterPro" id="IPR051414">
    <property type="entry name" value="Adenylate-forming_Reductase"/>
</dbReference>
<dbReference type="Proteomes" id="UP000183809">
    <property type="component" value="Unassembled WGS sequence"/>
</dbReference>
<dbReference type="InterPro" id="IPR020845">
    <property type="entry name" value="AMP-binding_CS"/>
</dbReference>
<evidence type="ECO:0000256" key="3">
    <source>
        <dbReference type="SAM" id="MobiDB-lite"/>
    </source>
</evidence>
<dbReference type="STRING" id="236234.A0A1J9QSY2"/>
<feature type="compositionally biased region" description="Polar residues" evidence="3">
    <location>
        <begin position="355"/>
        <end position="378"/>
    </location>
</feature>
<evidence type="ECO:0000313" key="5">
    <source>
        <dbReference type="EMBL" id="OJD31552.1"/>
    </source>
</evidence>
<dbReference type="PROSITE" id="PS00455">
    <property type="entry name" value="AMP_BINDING"/>
    <property type="match status" value="1"/>
</dbReference>
<evidence type="ECO:0000259" key="4">
    <source>
        <dbReference type="Pfam" id="PF00501"/>
    </source>
</evidence>
<dbReference type="Gene3D" id="3.40.50.12780">
    <property type="entry name" value="N-terminal domain of ligase-like"/>
    <property type="match status" value="1"/>
</dbReference>
<dbReference type="PANTHER" id="PTHR43439">
    <property type="entry name" value="PHENYLACETATE-COENZYME A LIGASE"/>
    <property type="match status" value="1"/>
</dbReference>
<keyword evidence="1" id="KW-0596">Phosphopantetheine</keyword>
<organism evidence="5 6">
    <name type="scientific">Diplodia corticola</name>
    <dbReference type="NCBI Taxonomy" id="236234"/>
    <lineage>
        <taxon>Eukaryota</taxon>
        <taxon>Fungi</taxon>
        <taxon>Dikarya</taxon>
        <taxon>Ascomycota</taxon>
        <taxon>Pezizomycotina</taxon>
        <taxon>Dothideomycetes</taxon>
        <taxon>Dothideomycetes incertae sedis</taxon>
        <taxon>Botryosphaeriales</taxon>
        <taxon>Botryosphaeriaceae</taxon>
        <taxon>Diplodia</taxon>
    </lineage>
</organism>
<proteinExistence type="predicted"/>
<dbReference type="EMBL" id="MNUE01000047">
    <property type="protein sequence ID" value="OJD31552.1"/>
    <property type="molecule type" value="Genomic_DNA"/>
</dbReference>
<dbReference type="AlphaFoldDB" id="A0A1J9QSY2"/>
<protein>
    <submittedName>
        <fullName evidence="5">Nrps-like enzyme</fullName>
    </submittedName>
</protein>
<dbReference type="SUPFAM" id="SSF56801">
    <property type="entry name" value="Acetyl-CoA synthetase-like"/>
    <property type="match status" value="1"/>
</dbReference>
<feature type="region of interest" description="Disordered" evidence="3">
    <location>
        <begin position="482"/>
        <end position="518"/>
    </location>
</feature>
<feature type="compositionally biased region" description="Pro residues" evidence="3">
    <location>
        <begin position="401"/>
        <end position="412"/>
    </location>
</feature>
<evidence type="ECO:0000256" key="2">
    <source>
        <dbReference type="ARBA" id="ARBA00022553"/>
    </source>
</evidence>
<dbReference type="PANTHER" id="PTHR43439:SF2">
    <property type="entry name" value="ENZYME, PUTATIVE (JCVI)-RELATED"/>
    <property type="match status" value="1"/>
</dbReference>
<keyword evidence="2" id="KW-0597">Phosphoprotein</keyword>
<feature type="domain" description="AMP-dependent synthetase/ligase" evidence="4">
    <location>
        <begin position="8"/>
        <end position="350"/>
    </location>
</feature>
<feature type="region of interest" description="Disordered" evidence="3">
    <location>
        <begin position="354"/>
        <end position="426"/>
    </location>
</feature>
<comment type="caution">
    <text evidence="5">The sequence shown here is derived from an EMBL/GenBank/DDBJ whole genome shotgun (WGS) entry which is preliminary data.</text>
</comment>
<dbReference type="InterPro" id="IPR042099">
    <property type="entry name" value="ANL_N_sf"/>
</dbReference>
<keyword evidence="6" id="KW-1185">Reference proteome</keyword>
<evidence type="ECO:0000313" key="6">
    <source>
        <dbReference type="Proteomes" id="UP000183809"/>
    </source>
</evidence>
<evidence type="ECO:0000256" key="1">
    <source>
        <dbReference type="ARBA" id="ARBA00022450"/>
    </source>
</evidence>
<sequence length="624" mass="66725">MLTLLEALQKQAKEEPDRIYASYALSADLSDGFRNVTVGELLRAIDVLAWWLHNGWGRSEDFGTVAYVGSSDLRYAIFFYAAIKCGFKTLFISPLNSFEASKSIIESTTCQRIFYAPPMEQVAKTLSSTAAPRAVEVVQIASLEECLMADSTKPYPYEKTFEEAKWDPVVVIHTSGTTGLPKPMTMNFGFFSTVKEPVPPTPGYKDGSFAWFARRTFLGPFPPFHLGGVYTMMTIPVYFEATIVIPPPTLALGETLVAIMHRKKIDLMFSSTLTIEQVMRVSPGGPEKLREMQFISFAGAPLPPWVGDDLSKHTVIKTFFGSTETGLIPTLPPHPDDWPYMKFDPCIGAVLDPCTSPSSPADQNQNQTSPSRTCTTPHELTFPPTTDPAVLAHRGNAWLFPSPPDAPHPPADPSSSSSSGAATPTAAWRSRDLFTPHPLPAKARAGLWRFLGRVDDAVTLACGRRFFPGAWEAAVVRASAAGDGGGDADNGEGGSEGGGGAGGAGTGGTEGGGGRSGGGAVAHCMVVGNGRARPGVLVEPVAELGTGAEAEERFVEEVAWPAVRRANEGVAEEWARVAREMVRVVRPGSLVRAPKGTVVRRASGEGHRGVIEEMYGGPAVEIGL</sequence>